<evidence type="ECO:0000313" key="8">
    <source>
        <dbReference type="Proteomes" id="UP000305647"/>
    </source>
</evidence>
<dbReference type="CDD" id="cd21037">
    <property type="entry name" value="MLKL_NTD"/>
    <property type="match status" value="1"/>
</dbReference>
<dbReference type="Proteomes" id="UP000305362">
    <property type="component" value="Unassembled WGS sequence"/>
</dbReference>
<proteinExistence type="predicted"/>
<dbReference type="EMBL" id="SPRC01000008">
    <property type="protein sequence ID" value="TIB81321.1"/>
    <property type="molecule type" value="Genomic_DNA"/>
</dbReference>
<dbReference type="InterPro" id="IPR059179">
    <property type="entry name" value="MLKL-like_MCAfunc"/>
</dbReference>
<dbReference type="Gene3D" id="1.20.930.20">
    <property type="entry name" value="Adaptor protein Cbl, N-terminal domain"/>
    <property type="match status" value="1"/>
</dbReference>
<evidence type="ECO:0000313" key="11">
    <source>
        <dbReference type="Proteomes" id="UP000310685"/>
    </source>
</evidence>
<evidence type="ECO:0000313" key="3">
    <source>
        <dbReference type="EMBL" id="TIC33453.1"/>
    </source>
</evidence>
<evidence type="ECO:0000313" key="6">
    <source>
        <dbReference type="EMBL" id="TIC71112.1"/>
    </source>
</evidence>
<reference evidence="7 8" key="1">
    <citation type="submission" date="2019-03" db="EMBL/GenBank/DDBJ databases">
        <title>Sequencing 25 genomes of Wallemia mellicola.</title>
        <authorList>
            <person name="Gostincar C."/>
        </authorList>
    </citation>
    <scope>NUCLEOTIDE SEQUENCE [LARGE SCALE GENOMIC DNA]</scope>
    <source>
        <strain evidence="2 9">EXF-1262</strain>
        <strain evidence="5 10">EXF-1274</strain>
        <strain evidence="6 7">EXF-1277</strain>
        <strain evidence="1 11">EXF-6152</strain>
        <strain evidence="4 12">EXF-757</strain>
        <strain evidence="3 8">EXF-8738</strain>
    </source>
</reference>
<evidence type="ECO:0000313" key="10">
    <source>
        <dbReference type="Proteomes" id="UP000309601"/>
    </source>
</evidence>
<dbReference type="Proteomes" id="UP000310685">
    <property type="component" value="Unassembled WGS sequence"/>
</dbReference>
<evidence type="ECO:0000313" key="2">
    <source>
        <dbReference type="EMBL" id="TIB97168.1"/>
    </source>
</evidence>
<dbReference type="GO" id="GO:0007166">
    <property type="term" value="P:cell surface receptor signaling pathway"/>
    <property type="evidence" value="ECO:0007669"/>
    <property type="project" value="InterPro"/>
</dbReference>
<protein>
    <recommendedName>
        <fullName evidence="13">Fungal STAND N-terminal Goodbye domain-containing protein</fullName>
    </recommendedName>
</protein>
<comment type="caution">
    <text evidence="1">The sequence shown here is derived from an EMBL/GenBank/DDBJ whole genome shotgun (WGS) entry which is preliminary data.</text>
</comment>
<organism evidence="1 11">
    <name type="scientific">Wallemia mellicola</name>
    <dbReference type="NCBI Taxonomy" id="1708541"/>
    <lineage>
        <taxon>Eukaryota</taxon>
        <taxon>Fungi</taxon>
        <taxon>Dikarya</taxon>
        <taxon>Basidiomycota</taxon>
        <taxon>Wallemiomycotina</taxon>
        <taxon>Wallemiomycetes</taxon>
        <taxon>Wallemiales</taxon>
        <taxon>Wallemiaceae</taxon>
        <taxon>Wallemia</taxon>
    </lineage>
</organism>
<dbReference type="OrthoDB" id="1668230at2759"/>
<accession>A0A4T0MDV7</accession>
<evidence type="ECO:0000313" key="1">
    <source>
        <dbReference type="EMBL" id="TIB81321.1"/>
    </source>
</evidence>
<dbReference type="EMBL" id="SPRX01000021">
    <property type="protein sequence ID" value="TIC65677.1"/>
    <property type="molecule type" value="Genomic_DNA"/>
</dbReference>
<dbReference type="EMBL" id="SPRW01000012">
    <property type="protein sequence ID" value="TIC67446.1"/>
    <property type="molecule type" value="Genomic_DNA"/>
</dbReference>
<evidence type="ECO:0000313" key="5">
    <source>
        <dbReference type="EMBL" id="TIC67446.1"/>
    </source>
</evidence>
<dbReference type="InterPro" id="IPR036537">
    <property type="entry name" value="Adaptor_Cbl_N_dom_sf"/>
</dbReference>
<dbReference type="Proteomes" id="UP000310708">
    <property type="component" value="Unassembled WGS sequence"/>
</dbReference>
<evidence type="ECO:0000313" key="4">
    <source>
        <dbReference type="EMBL" id="TIC65677.1"/>
    </source>
</evidence>
<dbReference type="EMBL" id="SPRO01000005">
    <property type="protein sequence ID" value="TIC33453.1"/>
    <property type="molecule type" value="Genomic_DNA"/>
</dbReference>
<evidence type="ECO:0000313" key="12">
    <source>
        <dbReference type="Proteomes" id="UP000310708"/>
    </source>
</evidence>
<evidence type="ECO:0000313" key="9">
    <source>
        <dbReference type="Proteomes" id="UP000307169"/>
    </source>
</evidence>
<dbReference type="Proteomes" id="UP000305647">
    <property type="component" value="Unassembled WGS sequence"/>
</dbReference>
<sequence length="295" mass="34242">MPDAKRTKLRNNQEEWIKTAKDVANCAGVNIYDLISRTSAILEFSPVPVRPAVEVLLKIFELVSQVKDQFSQSLRLISRAAKLLKGIKDQVDGIEDLILPQRLLMNIQTFERLLFDIQVFIQKQIESGWLKRFIRRYEIQSNLDNFNDLIDQIAQEFGIRSHLSIHARLTEDNLDRKRDNSQIRSMIGDALKNDEVLLHQLQVQQLTIKSLENAFNEHMVSHFEESDDQPRKLTFQNINENVINQRLSQGVSLSAIKPMLRKIPIVVKNGDAYDDELVHRFIEKSLRVLRRVGYS</sequence>
<dbReference type="AlphaFoldDB" id="A0A4T0MDV7"/>
<dbReference type="EMBL" id="SPRH01000051">
    <property type="protein sequence ID" value="TIB97168.1"/>
    <property type="molecule type" value="Genomic_DNA"/>
</dbReference>
<dbReference type="Proteomes" id="UP000309601">
    <property type="component" value="Unassembled WGS sequence"/>
</dbReference>
<evidence type="ECO:0000313" key="7">
    <source>
        <dbReference type="Proteomes" id="UP000305362"/>
    </source>
</evidence>
<gene>
    <name evidence="4" type="ORF">E3Q01_01997</name>
    <name evidence="5" type="ORF">E3Q02_01471</name>
    <name evidence="6" type="ORF">E3Q03_00729</name>
    <name evidence="3" type="ORF">E3Q10_00863</name>
    <name evidence="2" type="ORF">E3Q17_03516</name>
    <name evidence="1" type="ORF">E3Q22_01077</name>
</gene>
<dbReference type="EMBL" id="SPRV01000004">
    <property type="protein sequence ID" value="TIC71112.1"/>
    <property type="molecule type" value="Genomic_DNA"/>
</dbReference>
<evidence type="ECO:0008006" key="13">
    <source>
        <dbReference type="Google" id="ProtNLM"/>
    </source>
</evidence>
<dbReference type="OMA" id="DKHIATK"/>
<name>A0A4T0MDV7_9BASI</name>
<dbReference type="Proteomes" id="UP000307169">
    <property type="component" value="Unassembled WGS sequence"/>
</dbReference>